<dbReference type="InterPro" id="IPR025555">
    <property type="entry name" value="YppG"/>
</dbReference>
<feature type="compositionally biased region" description="Polar residues" evidence="1">
    <location>
        <begin position="14"/>
        <end position="48"/>
    </location>
</feature>
<dbReference type="Pfam" id="PF14179">
    <property type="entry name" value="YppG"/>
    <property type="match status" value="1"/>
</dbReference>
<dbReference type="Proteomes" id="UP001197974">
    <property type="component" value="Chromosome"/>
</dbReference>
<reference evidence="2 3" key="1">
    <citation type="submission" date="2023-06" db="EMBL/GenBank/DDBJ databases">
        <title>Five Gram-positive bacteria isolated from mangrove sediments in Shenzhen, Guangdong, China.</title>
        <authorList>
            <person name="Yu S."/>
            <person name="Zheng W."/>
            <person name="Huang Y."/>
        </authorList>
    </citation>
    <scope>NUCLEOTIDE SEQUENCE [LARGE SCALE GENOMIC DNA]</scope>
    <source>
        <strain evidence="2 3">SaN35-3</strain>
    </source>
</reference>
<evidence type="ECO:0000313" key="2">
    <source>
        <dbReference type="EMBL" id="WLR43696.1"/>
    </source>
</evidence>
<name>A0ABY9K1B2_9BACI</name>
<proteinExistence type="predicted"/>
<keyword evidence="3" id="KW-1185">Reference proteome</keyword>
<evidence type="ECO:0000256" key="1">
    <source>
        <dbReference type="SAM" id="MobiDB-lite"/>
    </source>
</evidence>
<organism evidence="2 3">
    <name type="scientific">Bacillus carboniphilus</name>
    <dbReference type="NCBI Taxonomy" id="86663"/>
    <lineage>
        <taxon>Bacteria</taxon>
        <taxon>Bacillati</taxon>
        <taxon>Bacillota</taxon>
        <taxon>Bacilli</taxon>
        <taxon>Bacillales</taxon>
        <taxon>Bacillaceae</taxon>
        <taxon>Bacillus</taxon>
    </lineage>
</organism>
<accession>A0ABY9K1B2</accession>
<dbReference type="RefSeq" id="WP_226538506.1">
    <property type="nucleotide sequence ID" value="NZ_CP129013.1"/>
</dbReference>
<dbReference type="EMBL" id="CP129013">
    <property type="protein sequence ID" value="WLR43696.1"/>
    <property type="molecule type" value="Genomic_DNA"/>
</dbReference>
<feature type="region of interest" description="Disordered" evidence="1">
    <location>
        <begin position="1"/>
        <end position="48"/>
    </location>
</feature>
<evidence type="ECO:0000313" key="3">
    <source>
        <dbReference type="Proteomes" id="UP001197974"/>
    </source>
</evidence>
<gene>
    <name evidence="2" type="ORF">LC087_06035</name>
</gene>
<protein>
    <submittedName>
        <fullName evidence="2">YppG family protein</fullName>
    </submittedName>
</protein>
<sequence>MNRQPRSGGYPYYQQPSHPQWYGNQQAYYPNFPQQTQMNPNPYPTQQNYFYPTALQGQSPYQAANPYPRPLPYSPAKNGGFNTVLSQFKNKEGNLDYNKMMNTAGQMVNTMNQVGSLVKGFGSIFK</sequence>